<dbReference type="EMBL" id="CP029347">
    <property type="protein sequence ID" value="AWL12001.1"/>
    <property type="molecule type" value="Genomic_DNA"/>
</dbReference>
<dbReference type="InterPro" id="IPR017462">
    <property type="entry name" value="Sulphur_relay_TusC/DsrF"/>
</dbReference>
<protein>
    <submittedName>
        <fullName evidence="2">Protein TusC like protein</fullName>
    </submittedName>
</protein>
<dbReference type="Pfam" id="PF02635">
    <property type="entry name" value="DsrE"/>
    <property type="match status" value="1"/>
</dbReference>
<dbReference type="Proteomes" id="UP000245728">
    <property type="component" value="Chromosome"/>
</dbReference>
<dbReference type="InterPro" id="IPR003787">
    <property type="entry name" value="Sulphur_relay_DsrE/F-like"/>
</dbReference>
<name>A0A2S2E2X9_9ALTE</name>
<dbReference type="RefSeq" id="WP_109339609.1">
    <property type="nucleotide sequence ID" value="NZ_CP029347.1"/>
</dbReference>
<organism evidence="2 3">
    <name type="scientific">Saliniradius amylolyticus</name>
    <dbReference type="NCBI Taxonomy" id="2183582"/>
    <lineage>
        <taxon>Bacteria</taxon>
        <taxon>Pseudomonadati</taxon>
        <taxon>Pseudomonadota</taxon>
        <taxon>Gammaproteobacteria</taxon>
        <taxon>Alteromonadales</taxon>
        <taxon>Alteromonadaceae</taxon>
        <taxon>Saliniradius</taxon>
    </lineage>
</organism>
<evidence type="ECO:0000256" key="1">
    <source>
        <dbReference type="ARBA" id="ARBA00005996"/>
    </source>
</evidence>
<dbReference type="SUPFAM" id="SSF75169">
    <property type="entry name" value="DsrEFH-like"/>
    <property type="match status" value="1"/>
</dbReference>
<dbReference type="NCBIfam" id="NF001238">
    <property type="entry name" value="PRK00211.1"/>
    <property type="match status" value="1"/>
</dbReference>
<dbReference type="InterPro" id="IPR027396">
    <property type="entry name" value="DsrEFH-like"/>
</dbReference>
<reference evidence="2 3" key="1">
    <citation type="submission" date="2018-05" db="EMBL/GenBank/DDBJ databases">
        <title>Salinimonas sp. HMF8227 Genome sequencing and assembly.</title>
        <authorList>
            <person name="Kang H."/>
            <person name="Kang J."/>
            <person name="Cha I."/>
            <person name="Kim H."/>
            <person name="Joh K."/>
        </authorList>
    </citation>
    <scope>NUCLEOTIDE SEQUENCE [LARGE SCALE GENOMIC DNA]</scope>
    <source>
        <strain evidence="2 3">HMF8227</strain>
    </source>
</reference>
<gene>
    <name evidence="2" type="ORF">HMF8227_01527</name>
</gene>
<dbReference type="Gene3D" id="3.40.1260.10">
    <property type="entry name" value="DsrEFH-like"/>
    <property type="match status" value="1"/>
</dbReference>
<dbReference type="PANTHER" id="PTHR38780:SF1">
    <property type="entry name" value="PROTEIN TUSC"/>
    <property type="match status" value="1"/>
</dbReference>
<sequence>MTQVAVISRRAPYAGHCAQEALDLAMMAGTFGLECALFVAGDGVFQLVKHQQPEPLQRKNFSKTFAALEFYDVEPIYVLESSLSERGINPQDLLPEVSILSPELWQQTLAGYQHLVSL</sequence>
<comment type="similarity">
    <text evidence="1">Belongs to the DsrF/TusC family.</text>
</comment>
<evidence type="ECO:0000313" key="2">
    <source>
        <dbReference type="EMBL" id="AWL12001.1"/>
    </source>
</evidence>
<evidence type="ECO:0000313" key="3">
    <source>
        <dbReference type="Proteomes" id="UP000245728"/>
    </source>
</evidence>
<dbReference type="PANTHER" id="PTHR38780">
    <property type="entry name" value="PROTEIN TUSC"/>
    <property type="match status" value="1"/>
</dbReference>
<keyword evidence="3" id="KW-1185">Reference proteome</keyword>
<dbReference type="AlphaFoldDB" id="A0A2S2E2X9"/>
<dbReference type="KEGG" id="salh:HMF8227_01527"/>
<accession>A0A2S2E2X9</accession>
<dbReference type="NCBIfam" id="TIGR03010">
    <property type="entry name" value="sulf_tusC_dsrF"/>
    <property type="match status" value="1"/>
</dbReference>
<dbReference type="OrthoDB" id="9789418at2"/>
<proteinExistence type="inferred from homology"/>